<evidence type="ECO:0000256" key="1">
    <source>
        <dbReference type="SAM" id="MobiDB-lite"/>
    </source>
</evidence>
<dbReference type="PROSITE" id="PS50006">
    <property type="entry name" value="FHA_DOMAIN"/>
    <property type="match status" value="1"/>
</dbReference>
<evidence type="ECO:0000259" key="2">
    <source>
        <dbReference type="PROSITE" id="PS50006"/>
    </source>
</evidence>
<feature type="region of interest" description="Disordered" evidence="1">
    <location>
        <begin position="209"/>
        <end position="264"/>
    </location>
</feature>
<reference evidence="3" key="1">
    <citation type="journal article" date="2020" name="Stud. Mycol.">
        <title>101 Dothideomycetes genomes: a test case for predicting lifestyles and emergence of pathogens.</title>
        <authorList>
            <person name="Haridas S."/>
            <person name="Albert R."/>
            <person name="Binder M."/>
            <person name="Bloem J."/>
            <person name="Labutti K."/>
            <person name="Salamov A."/>
            <person name="Andreopoulos B."/>
            <person name="Baker S."/>
            <person name="Barry K."/>
            <person name="Bills G."/>
            <person name="Bluhm B."/>
            <person name="Cannon C."/>
            <person name="Castanera R."/>
            <person name="Culley D."/>
            <person name="Daum C."/>
            <person name="Ezra D."/>
            <person name="Gonzalez J."/>
            <person name="Henrissat B."/>
            <person name="Kuo A."/>
            <person name="Liang C."/>
            <person name="Lipzen A."/>
            <person name="Lutzoni F."/>
            <person name="Magnuson J."/>
            <person name="Mondo S."/>
            <person name="Nolan M."/>
            <person name="Ohm R."/>
            <person name="Pangilinan J."/>
            <person name="Park H.-J."/>
            <person name="Ramirez L."/>
            <person name="Alfaro M."/>
            <person name="Sun H."/>
            <person name="Tritt A."/>
            <person name="Yoshinaga Y."/>
            <person name="Zwiers L.-H."/>
            <person name="Turgeon B."/>
            <person name="Goodwin S."/>
            <person name="Spatafora J."/>
            <person name="Crous P."/>
            <person name="Grigoriev I."/>
        </authorList>
    </citation>
    <scope>NUCLEOTIDE SEQUENCE</scope>
    <source>
        <strain evidence="3">SCOH1-5</strain>
    </source>
</reference>
<feature type="compositionally biased region" description="Basic and acidic residues" evidence="1">
    <location>
        <begin position="53"/>
        <end position="63"/>
    </location>
</feature>
<organism evidence="3 4">
    <name type="scientific">Cercospora zeae-maydis SCOH1-5</name>
    <dbReference type="NCBI Taxonomy" id="717836"/>
    <lineage>
        <taxon>Eukaryota</taxon>
        <taxon>Fungi</taxon>
        <taxon>Dikarya</taxon>
        <taxon>Ascomycota</taxon>
        <taxon>Pezizomycotina</taxon>
        <taxon>Dothideomycetes</taxon>
        <taxon>Dothideomycetidae</taxon>
        <taxon>Mycosphaerellales</taxon>
        <taxon>Mycosphaerellaceae</taxon>
        <taxon>Cercospora</taxon>
    </lineage>
</organism>
<evidence type="ECO:0000313" key="3">
    <source>
        <dbReference type="EMBL" id="KAF2212972.1"/>
    </source>
</evidence>
<dbReference type="AlphaFoldDB" id="A0A6A6FHS8"/>
<feature type="compositionally biased region" description="Pro residues" evidence="1">
    <location>
        <begin position="246"/>
        <end position="259"/>
    </location>
</feature>
<feature type="compositionally biased region" description="Low complexity" evidence="1">
    <location>
        <begin position="31"/>
        <end position="46"/>
    </location>
</feature>
<dbReference type="InterPro" id="IPR000253">
    <property type="entry name" value="FHA_dom"/>
</dbReference>
<feature type="region of interest" description="Disordered" evidence="1">
    <location>
        <begin position="287"/>
        <end position="313"/>
    </location>
</feature>
<feature type="region of interest" description="Disordered" evidence="1">
    <location>
        <begin position="363"/>
        <end position="393"/>
    </location>
</feature>
<protein>
    <recommendedName>
        <fullName evidence="2">FHA domain-containing protein</fullName>
    </recommendedName>
</protein>
<feature type="compositionally biased region" description="Polar residues" evidence="1">
    <location>
        <begin position="71"/>
        <end position="85"/>
    </location>
</feature>
<feature type="compositionally biased region" description="Acidic residues" evidence="1">
    <location>
        <begin position="330"/>
        <end position="342"/>
    </location>
</feature>
<keyword evidence="4" id="KW-1185">Reference proteome</keyword>
<accession>A0A6A6FHS8</accession>
<dbReference type="Proteomes" id="UP000799539">
    <property type="component" value="Unassembled WGS sequence"/>
</dbReference>
<feature type="domain" description="FHA" evidence="2">
    <location>
        <begin position="119"/>
        <end position="172"/>
    </location>
</feature>
<sequence>MAPAHCRQLPKDLAGQRLSHKEESQPPRPTLLPAFEPFSPFSSSPALPRPVKRKFDESFDSRQQHYPTPVPTSSTGILTSSSPARQTRPRLQRTVSALSERAPLGDVPCLTLSRNGEPLLMGRSSNSSDYQFPANRHISRTHVSAIYHVPDEEYPRGRITIKCLGWNGAKVHCGDEFRDLAKGDTFESSNVMAQIMVDVQSTRVMLAWPEGGSRDPASVEPRSPWAQDTPTQPRLGSGHLASSPPIMLPSPRPASPLSPTPHQSIGASFAETFRVENDEPVQVYRDNDSEEDAPYDAEATPEPTAPVCEGSPTPARAVFASKELQSFASEQEEFSEHDEENDPVVHSFGPFGANLLDKLDSFHTESPERKRKPLKATANSPSRNASAPPVNASPVKNHVINQLAFSRIHALPLSTIHSQLPPEYRGAMAKPSDREARDILTTADLKTILDGIPCVGEISREGKDAAGKLLESEFYYVPEMDTDVHRRDAVTNSLGKTSIRAARKQHKQYYWKRPRF</sequence>
<gene>
    <name evidence="3" type="ORF">CERZMDRAFT_111393</name>
</gene>
<proteinExistence type="predicted"/>
<dbReference type="EMBL" id="ML992671">
    <property type="protein sequence ID" value="KAF2212972.1"/>
    <property type="molecule type" value="Genomic_DNA"/>
</dbReference>
<dbReference type="OrthoDB" id="5348546at2759"/>
<feature type="region of interest" description="Disordered" evidence="1">
    <location>
        <begin position="1"/>
        <end position="89"/>
    </location>
</feature>
<feature type="region of interest" description="Disordered" evidence="1">
    <location>
        <begin position="328"/>
        <end position="349"/>
    </location>
</feature>
<name>A0A6A6FHS8_9PEZI</name>
<evidence type="ECO:0000313" key="4">
    <source>
        <dbReference type="Proteomes" id="UP000799539"/>
    </source>
</evidence>